<protein>
    <submittedName>
        <fullName evidence="1">Uncharacterized protein</fullName>
    </submittedName>
</protein>
<organism evidence="1 2">
    <name type="scientific">Mesobacillus persicus</name>
    <dbReference type="NCBI Taxonomy" id="930146"/>
    <lineage>
        <taxon>Bacteria</taxon>
        <taxon>Bacillati</taxon>
        <taxon>Bacillota</taxon>
        <taxon>Bacilli</taxon>
        <taxon>Bacillales</taxon>
        <taxon>Bacillaceae</taxon>
        <taxon>Mesobacillus</taxon>
    </lineage>
</organism>
<gene>
    <name evidence="1" type="ORF">SAMN05192533_11688</name>
</gene>
<dbReference type="EMBL" id="FOBW01000016">
    <property type="protein sequence ID" value="SEN64537.1"/>
    <property type="molecule type" value="Genomic_DNA"/>
</dbReference>
<accession>A0A1H8I8N0</accession>
<sequence length="55" mass="6409">MKQMKKTMCNWRNTENREGAHGFEKPFAWAEVRDFSLASLCYFEGLVMAEGFIDS</sequence>
<dbReference type="STRING" id="930146.SAMN05192533_11688"/>
<dbReference type="Proteomes" id="UP000198553">
    <property type="component" value="Unassembled WGS sequence"/>
</dbReference>
<evidence type="ECO:0000313" key="2">
    <source>
        <dbReference type="Proteomes" id="UP000198553"/>
    </source>
</evidence>
<keyword evidence="2" id="KW-1185">Reference proteome</keyword>
<evidence type="ECO:0000313" key="1">
    <source>
        <dbReference type="EMBL" id="SEN64537.1"/>
    </source>
</evidence>
<dbReference type="AlphaFoldDB" id="A0A1H8I8N0"/>
<proteinExistence type="predicted"/>
<reference evidence="2" key="1">
    <citation type="submission" date="2016-10" db="EMBL/GenBank/DDBJ databases">
        <authorList>
            <person name="Varghese N."/>
            <person name="Submissions S."/>
        </authorList>
    </citation>
    <scope>NUCLEOTIDE SEQUENCE [LARGE SCALE GENOMIC DNA]</scope>
    <source>
        <strain evidence="2">B48,IBRC-M 10115,DSM 25386,CECT 8001</strain>
    </source>
</reference>
<name>A0A1H8I8N0_9BACI</name>